<dbReference type="Proteomes" id="UP000260644">
    <property type="component" value="Unassembled WGS sequence"/>
</dbReference>
<evidence type="ECO:0000313" key="2">
    <source>
        <dbReference type="Proteomes" id="UP000260644"/>
    </source>
</evidence>
<proteinExistence type="predicted"/>
<dbReference type="RefSeq" id="WP_116977112.1">
    <property type="nucleotide sequence ID" value="NZ_QPMM01000009.1"/>
</dbReference>
<accession>A0A3E1Y7W7</accession>
<dbReference type="AlphaFoldDB" id="A0A3E1Y7W7"/>
<dbReference type="OrthoDB" id="1364342at2"/>
<comment type="caution">
    <text evidence="1">The sequence shown here is derived from an EMBL/GenBank/DDBJ whole genome shotgun (WGS) entry which is preliminary data.</text>
</comment>
<sequence length="176" mass="20313">MSSIYYESIKLLSIKARLAFACRCLELALDKYKIKSEILDKVIAQIWEFTSEDERLDLWENLTAGFNTKDVLSPYYNNEDIPELTPDQFKSLVNCYRTLPIFICEIIDETIWIGRANLYSKVDGFSDETLSPLRKVITLMIENSIPLPGLDTFSKSSFTEDGGWGLPHTRSYYLEQ</sequence>
<reference evidence="1 2" key="1">
    <citation type="submission" date="2018-07" db="EMBL/GenBank/DDBJ databases">
        <title>Chitinophaga K2CV101002-2 sp. nov., isolated from a monsoon evergreen broad-leaved forest soil.</title>
        <authorList>
            <person name="Lv Y."/>
        </authorList>
    </citation>
    <scope>NUCLEOTIDE SEQUENCE [LARGE SCALE GENOMIC DNA]</scope>
    <source>
        <strain evidence="1 2">GDMCC 1.1288</strain>
    </source>
</reference>
<keyword evidence="2" id="KW-1185">Reference proteome</keyword>
<dbReference type="EMBL" id="QPMM01000009">
    <property type="protein sequence ID" value="RFS21164.1"/>
    <property type="molecule type" value="Genomic_DNA"/>
</dbReference>
<organism evidence="1 2">
    <name type="scientific">Chitinophaga silvatica</name>
    <dbReference type="NCBI Taxonomy" id="2282649"/>
    <lineage>
        <taxon>Bacteria</taxon>
        <taxon>Pseudomonadati</taxon>
        <taxon>Bacteroidota</taxon>
        <taxon>Chitinophagia</taxon>
        <taxon>Chitinophagales</taxon>
        <taxon>Chitinophagaceae</taxon>
        <taxon>Chitinophaga</taxon>
    </lineage>
</organism>
<protein>
    <submittedName>
        <fullName evidence="1">Uncharacterized protein</fullName>
    </submittedName>
</protein>
<name>A0A3E1Y7W7_9BACT</name>
<evidence type="ECO:0000313" key="1">
    <source>
        <dbReference type="EMBL" id="RFS21164.1"/>
    </source>
</evidence>
<gene>
    <name evidence="1" type="ORF">DVR12_17680</name>
</gene>